<reference evidence="5 6" key="1">
    <citation type="submission" date="2018-07" db="EMBL/GenBank/DDBJ databases">
        <title>Genomic Encyclopedia of Type Strains, Phase III (KMG-III): the genomes of soil and plant-associated and newly described type strains.</title>
        <authorList>
            <person name="Whitman W."/>
        </authorList>
    </citation>
    <scope>NUCLEOTIDE SEQUENCE [LARGE SCALE GENOMIC DNA]</scope>
    <source>
        <strain evidence="5 6">CECT 7287</strain>
    </source>
</reference>
<evidence type="ECO:0000256" key="2">
    <source>
        <dbReference type="ARBA" id="ARBA00022857"/>
    </source>
</evidence>
<dbReference type="PANTHER" id="PTHR43544:SF7">
    <property type="entry name" value="NADB-LER2"/>
    <property type="match status" value="1"/>
</dbReference>
<dbReference type="PRINTS" id="PR00081">
    <property type="entry name" value="GDHRDH"/>
</dbReference>
<evidence type="ECO:0000256" key="4">
    <source>
        <dbReference type="RuleBase" id="RU000363"/>
    </source>
</evidence>
<dbReference type="PANTHER" id="PTHR43544">
    <property type="entry name" value="SHORT-CHAIN DEHYDROGENASE/REDUCTASE"/>
    <property type="match status" value="1"/>
</dbReference>
<accession>A0A3D9KBQ4</accession>
<keyword evidence="6" id="KW-1185">Reference proteome</keyword>
<dbReference type="InterPro" id="IPR036291">
    <property type="entry name" value="NAD(P)-bd_dom_sf"/>
</dbReference>
<comment type="caution">
    <text evidence="5">The sequence shown here is derived from an EMBL/GenBank/DDBJ whole genome shotgun (WGS) entry which is preliminary data.</text>
</comment>
<organism evidence="5 6">
    <name type="scientific">Cohnella phaseoli</name>
    <dbReference type="NCBI Taxonomy" id="456490"/>
    <lineage>
        <taxon>Bacteria</taxon>
        <taxon>Bacillati</taxon>
        <taxon>Bacillota</taxon>
        <taxon>Bacilli</taxon>
        <taxon>Bacillales</taxon>
        <taxon>Paenibacillaceae</taxon>
        <taxon>Cohnella</taxon>
    </lineage>
</organism>
<keyword evidence="2" id="KW-0521">NADP</keyword>
<keyword evidence="3" id="KW-0560">Oxidoreductase</keyword>
<dbReference type="SUPFAM" id="SSF51735">
    <property type="entry name" value="NAD(P)-binding Rossmann-fold domains"/>
    <property type="match status" value="1"/>
</dbReference>
<dbReference type="PROSITE" id="PS00061">
    <property type="entry name" value="ADH_SHORT"/>
    <property type="match status" value="1"/>
</dbReference>
<dbReference type="CDD" id="cd05325">
    <property type="entry name" value="carb_red_sniffer_like_SDR_c"/>
    <property type="match status" value="1"/>
</dbReference>
<dbReference type="Gene3D" id="3.40.50.720">
    <property type="entry name" value="NAD(P)-binding Rossmann-like Domain"/>
    <property type="match status" value="1"/>
</dbReference>
<dbReference type="AlphaFoldDB" id="A0A3D9KBQ4"/>
<dbReference type="InterPro" id="IPR002347">
    <property type="entry name" value="SDR_fam"/>
</dbReference>
<sequence>MKVLITGASRGIGLEMVKKFAEQGHDVIAAVRNPATADKLAGLKTAHGNKITILELDAADESSVRAAAGQVKASFGHVDILINNAAIAIGRKDGVESAELEDYEATFQTNVFGPVRVCKHFVPLLRESDRAMILNMSSASGIIQDVRSPDYSYGMSKAALNMFTGKLRHELADSGIIVYAIHPGWVRTDQGGPEAPLDVSEPAQQIYELATALRKPDHNGFFIHADGSSLPF</sequence>
<dbReference type="GO" id="GO:0005737">
    <property type="term" value="C:cytoplasm"/>
    <property type="evidence" value="ECO:0007669"/>
    <property type="project" value="TreeGrafter"/>
</dbReference>
<name>A0A3D9KBQ4_9BACL</name>
<evidence type="ECO:0000313" key="5">
    <source>
        <dbReference type="EMBL" id="RED83954.1"/>
    </source>
</evidence>
<dbReference type="Proteomes" id="UP000256977">
    <property type="component" value="Unassembled WGS sequence"/>
</dbReference>
<gene>
    <name evidence="5" type="ORF">DFP98_10761</name>
</gene>
<dbReference type="InterPro" id="IPR051468">
    <property type="entry name" value="Fungal_SecMetab_SDRs"/>
</dbReference>
<protein>
    <submittedName>
        <fullName evidence="5">Short-subunit dehydrogenase</fullName>
    </submittedName>
</protein>
<dbReference type="GO" id="GO:0016491">
    <property type="term" value="F:oxidoreductase activity"/>
    <property type="evidence" value="ECO:0007669"/>
    <property type="project" value="UniProtKB-KW"/>
</dbReference>
<proteinExistence type="inferred from homology"/>
<evidence type="ECO:0000256" key="3">
    <source>
        <dbReference type="ARBA" id="ARBA00023002"/>
    </source>
</evidence>
<dbReference type="InterPro" id="IPR020904">
    <property type="entry name" value="Sc_DH/Rdtase_CS"/>
</dbReference>
<dbReference type="RefSeq" id="WP_181917613.1">
    <property type="nucleotide sequence ID" value="NZ_QRDZ01000007.1"/>
</dbReference>
<evidence type="ECO:0000256" key="1">
    <source>
        <dbReference type="ARBA" id="ARBA00006484"/>
    </source>
</evidence>
<evidence type="ECO:0000313" key="6">
    <source>
        <dbReference type="Proteomes" id="UP000256977"/>
    </source>
</evidence>
<dbReference type="EMBL" id="QRDZ01000007">
    <property type="protein sequence ID" value="RED83954.1"/>
    <property type="molecule type" value="Genomic_DNA"/>
</dbReference>
<comment type="similarity">
    <text evidence="1 4">Belongs to the short-chain dehydrogenases/reductases (SDR) family.</text>
</comment>
<dbReference type="Pfam" id="PF00106">
    <property type="entry name" value="adh_short"/>
    <property type="match status" value="1"/>
</dbReference>
<dbReference type="PRINTS" id="PR00080">
    <property type="entry name" value="SDRFAMILY"/>
</dbReference>